<gene>
    <name evidence="2" type="ORF">VFPBJ_01199</name>
</gene>
<comment type="caution">
    <text evidence="2">The sequence shown here is derived from an EMBL/GenBank/DDBJ whole genome shotgun (WGS) entry which is preliminary data.</text>
</comment>
<organism evidence="2 3">
    <name type="scientific">Purpureocillium lilacinum</name>
    <name type="common">Paecilomyces lilacinus</name>
    <dbReference type="NCBI Taxonomy" id="33203"/>
    <lineage>
        <taxon>Eukaryota</taxon>
        <taxon>Fungi</taxon>
        <taxon>Dikarya</taxon>
        <taxon>Ascomycota</taxon>
        <taxon>Pezizomycotina</taxon>
        <taxon>Sordariomycetes</taxon>
        <taxon>Hypocreomycetidae</taxon>
        <taxon>Hypocreales</taxon>
        <taxon>Ophiocordycipitaceae</taxon>
        <taxon>Purpureocillium</taxon>
    </lineage>
</organism>
<reference evidence="2 3" key="1">
    <citation type="submission" date="2016-01" db="EMBL/GenBank/DDBJ databases">
        <title>Biosynthesis of antibiotic leucinostatins and their inhibition on Phytophthora in bio-control Purpureocillium lilacinum.</title>
        <authorList>
            <person name="Wang G."/>
            <person name="Liu Z."/>
            <person name="Lin R."/>
            <person name="Li E."/>
            <person name="Mao Z."/>
            <person name="Ling J."/>
            <person name="Yin W."/>
            <person name="Xie B."/>
        </authorList>
    </citation>
    <scope>NUCLEOTIDE SEQUENCE [LARGE SCALE GENOMIC DNA]</scope>
    <source>
        <strain evidence="2">PLBJ-1</strain>
    </source>
</reference>
<dbReference type="AlphaFoldDB" id="A0A179HCH3"/>
<dbReference type="EMBL" id="LSBH01000001">
    <property type="protein sequence ID" value="OAQ87159.1"/>
    <property type="molecule type" value="Genomic_DNA"/>
</dbReference>
<name>A0A179HCH3_PURLI</name>
<evidence type="ECO:0000313" key="2">
    <source>
        <dbReference type="EMBL" id="OAQ87159.1"/>
    </source>
</evidence>
<accession>A0A179HCH3</accession>
<dbReference type="Proteomes" id="UP000078240">
    <property type="component" value="Unassembled WGS sequence"/>
</dbReference>
<sequence length="208" mass="22714">MNCKMEPRFFSGIGRILESEIRSWEASRYRQGCIYVRAEIPRGRGGLGPVHKPIKDLACSFKFGQDWRMGRIKCSLFSSSHTHVAFILDFETISTHIVPARNWPPSQPEVGRTYSPSQPLKTQAKLNMPGTAMSTTQRLLISTVGPGARVGVPCRAVSRTVPLGWSLLPPGCCLPPSSSDSPLPNSQVIPGRLPGRHPSPCGSGRARP</sequence>
<evidence type="ECO:0000313" key="3">
    <source>
        <dbReference type="Proteomes" id="UP000078240"/>
    </source>
</evidence>
<feature type="region of interest" description="Disordered" evidence="1">
    <location>
        <begin position="178"/>
        <end position="208"/>
    </location>
</feature>
<evidence type="ECO:0000256" key="1">
    <source>
        <dbReference type="SAM" id="MobiDB-lite"/>
    </source>
</evidence>
<proteinExistence type="predicted"/>
<protein>
    <submittedName>
        <fullName evidence="2">Uncharacterized protein</fullName>
    </submittedName>
</protein>